<evidence type="ECO:0000256" key="1">
    <source>
        <dbReference type="SAM" id="MobiDB-lite"/>
    </source>
</evidence>
<evidence type="ECO:0000313" key="3">
    <source>
        <dbReference type="EMBL" id="KAF1831621.1"/>
    </source>
</evidence>
<dbReference type="EMBL" id="ML975337">
    <property type="protein sequence ID" value="KAF1832511.1"/>
    <property type="molecule type" value="Genomic_DNA"/>
</dbReference>
<feature type="region of interest" description="Disordered" evidence="1">
    <location>
        <begin position="64"/>
        <end position="129"/>
    </location>
</feature>
<evidence type="ECO:0000256" key="2">
    <source>
        <dbReference type="SAM" id="SignalP"/>
    </source>
</evidence>
<accession>A0A6A5K4C3</accession>
<sequence>MPLLTPSRLAIILVSCSLLSFFWTFGLSQQSAQPEPVLPIIDHYEHKNVHSEPLIPRPVIDETYATAPTPTPTAHGERPAESDDGRWNGKATQSGKTPGPTETGIAEFEEDGGRWEDKDKQGEGGKSGKTHAISATLLKANPVASNAHVMNATAVITSAAAPTHTLDKFCKDAQGAEHVMIILRTSKAEIGKLSTHLRNLLACVPSYAIFSDHAAEFQGHPVHDALESVSRGAKRKHAEFQEYRIMDSDTEHTPDPKKMKELEKWKFLPMVYKAYHMNPSARFFVLIEAETALSWANLLQWTSRLDYRIPYYSGARGIIAGTKLAQRGPGILLSQGALRQYSKAYDELYTSKWEPSLGKECCGDLMLAKAMTDAHVELYSSWPLLQGEQPHTLDFSKKVWCAPAVSWHHMDAEQLDVQWGREKNWTKQHGWSKPYLFRDAFHDYIHPHLAPQKANWDNLSSDTKIIAPKGRQQALRQEANRLRKIAKEEQAWLEREKMGSFTRSLVAAAPRADKEKDKDKEKGKEKEKAKEKQPPNWDKLAEKFAHAADSSQTCAATCEDVEDCLQWRYTDKGDGECHLGKVLRLGAKKEEGKEKDEGMWKSGWLVDRIESVTKSWACKKVEWRFYQ</sequence>
<feature type="signal peptide" evidence="2">
    <location>
        <begin position="1"/>
        <end position="28"/>
    </location>
</feature>
<evidence type="ECO:0000313" key="5">
    <source>
        <dbReference type="Proteomes" id="UP000800040"/>
    </source>
</evidence>
<protein>
    <recommendedName>
        <fullName evidence="6">Glycosyltransferase family 31 protein</fullName>
    </recommendedName>
</protein>
<feature type="chain" id="PRO_5040688778" description="Glycosyltransferase family 31 protein" evidence="2">
    <location>
        <begin position="29"/>
        <end position="627"/>
    </location>
</feature>
<gene>
    <name evidence="4" type="ORF">BDW02DRAFT_570989</name>
    <name evidence="3" type="ORF">BDW02DRAFT_571816</name>
</gene>
<dbReference type="EMBL" id="ML975358">
    <property type="protein sequence ID" value="KAF1831621.1"/>
    <property type="molecule type" value="Genomic_DNA"/>
</dbReference>
<feature type="compositionally biased region" description="Basic and acidic residues" evidence="1">
    <location>
        <begin position="511"/>
        <end position="537"/>
    </location>
</feature>
<evidence type="ECO:0000313" key="4">
    <source>
        <dbReference type="EMBL" id="KAF1832511.1"/>
    </source>
</evidence>
<dbReference type="Gene3D" id="3.90.550.50">
    <property type="match status" value="1"/>
</dbReference>
<dbReference type="Proteomes" id="UP000800040">
    <property type="component" value="Unassembled WGS sequence"/>
</dbReference>
<reference evidence="3" key="1">
    <citation type="submission" date="2020-01" db="EMBL/GenBank/DDBJ databases">
        <authorList>
            <consortium name="DOE Joint Genome Institute"/>
            <person name="Haridas S."/>
            <person name="Albert R."/>
            <person name="Binder M."/>
            <person name="Bloem J."/>
            <person name="Labutti K."/>
            <person name="Salamov A."/>
            <person name="Andreopoulos B."/>
            <person name="Baker S.E."/>
            <person name="Barry K."/>
            <person name="Bills G."/>
            <person name="Bluhm B.H."/>
            <person name="Cannon C."/>
            <person name="Castanera R."/>
            <person name="Culley D.E."/>
            <person name="Daum C."/>
            <person name="Ezra D."/>
            <person name="Gonzalez J.B."/>
            <person name="Henrissat B."/>
            <person name="Kuo A."/>
            <person name="Liang C."/>
            <person name="Lipzen A."/>
            <person name="Lutzoni F."/>
            <person name="Magnuson J."/>
            <person name="Mondo S."/>
            <person name="Nolan M."/>
            <person name="Ohm R."/>
            <person name="Pangilinan J."/>
            <person name="Park H.-J."/>
            <person name="Ramirez L."/>
            <person name="Alfaro M."/>
            <person name="Sun H."/>
            <person name="Tritt A."/>
            <person name="Yoshinaga Y."/>
            <person name="Zwiers L.-H."/>
            <person name="Turgeon B.G."/>
            <person name="Goodwin S.B."/>
            <person name="Spatafora J.W."/>
            <person name="Crous P.W."/>
            <person name="Grigoriev I.V."/>
        </authorList>
    </citation>
    <scope>NUCLEOTIDE SEQUENCE</scope>
    <source>
        <strain evidence="3">P77</strain>
    </source>
</reference>
<feature type="compositionally biased region" description="Low complexity" evidence="1">
    <location>
        <begin position="65"/>
        <end position="74"/>
    </location>
</feature>
<organism evidence="3 5">
    <name type="scientific">Decorospora gaudefroyi</name>
    <dbReference type="NCBI Taxonomy" id="184978"/>
    <lineage>
        <taxon>Eukaryota</taxon>
        <taxon>Fungi</taxon>
        <taxon>Dikarya</taxon>
        <taxon>Ascomycota</taxon>
        <taxon>Pezizomycotina</taxon>
        <taxon>Dothideomycetes</taxon>
        <taxon>Pleosporomycetidae</taxon>
        <taxon>Pleosporales</taxon>
        <taxon>Pleosporineae</taxon>
        <taxon>Pleosporaceae</taxon>
        <taxon>Decorospora</taxon>
    </lineage>
</organism>
<feature type="region of interest" description="Disordered" evidence="1">
    <location>
        <begin position="503"/>
        <end position="537"/>
    </location>
</feature>
<feature type="compositionally biased region" description="Basic and acidic residues" evidence="1">
    <location>
        <begin position="111"/>
        <end position="123"/>
    </location>
</feature>
<name>A0A6A5K4C3_9PLEO</name>
<dbReference type="OrthoDB" id="414175at2759"/>
<dbReference type="AlphaFoldDB" id="A0A6A5K4C3"/>
<keyword evidence="5" id="KW-1185">Reference proteome</keyword>
<evidence type="ECO:0008006" key="6">
    <source>
        <dbReference type="Google" id="ProtNLM"/>
    </source>
</evidence>
<proteinExistence type="predicted"/>
<keyword evidence="2" id="KW-0732">Signal</keyword>
<feature type="compositionally biased region" description="Basic and acidic residues" evidence="1">
    <location>
        <begin position="75"/>
        <end position="87"/>
    </location>
</feature>